<dbReference type="Proteomes" id="UP000053791">
    <property type="component" value="Unassembled WGS sequence"/>
</dbReference>
<feature type="domain" description="Rhodanese" evidence="1">
    <location>
        <begin position="28"/>
        <end position="124"/>
    </location>
</feature>
<dbReference type="Pfam" id="PF00581">
    <property type="entry name" value="Rhodanese"/>
    <property type="match status" value="1"/>
</dbReference>
<evidence type="ECO:0000313" key="3">
    <source>
        <dbReference type="Proteomes" id="UP000053791"/>
    </source>
</evidence>
<dbReference type="PANTHER" id="PTHR44086">
    <property type="entry name" value="THIOSULFATE SULFURTRANSFERASE RDL2, MITOCHONDRIAL-RELATED"/>
    <property type="match status" value="1"/>
</dbReference>
<comment type="caution">
    <text evidence="2">The sequence shown here is derived from an EMBL/GenBank/DDBJ whole genome shotgun (WGS) entry which is preliminary data.</text>
</comment>
<dbReference type="SMART" id="SM00450">
    <property type="entry name" value="RHOD"/>
    <property type="match status" value="1"/>
</dbReference>
<dbReference type="RefSeq" id="WP_068348006.1">
    <property type="nucleotide sequence ID" value="NZ_LQBQ01000034.1"/>
</dbReference>
<dbReference type="OrthoDB" id="9807812at2"/>
<keyword evidence="3" id="KW-1185">Reference proteome</keyword>
<dbReference type="PANTHER" id="PTHR44086:SF13">
    <property type="entry name" value="THIOSULFATE SULFURTRANSFERASE PSPE"/>
    <property type="match status" value="1"/>
</dbReference>
<sequence>MPLTVKDMLEAANAAVERIDTAKAKELMAKGALLLDVRDAPELERSGRAVGSHHIPRGMLEFRADSSTQFHDPELQKDRVIILHCASGGRAALAGKLLKDMGYAEVYNLGGLADWKNGGGEVTEPVDSGM</sequence>
<evidence type="ECO:0000259" key="1">
    <source>
        <dbReference type="PROSITE" id="PS50206"/>
    </source>
</evidence>
<proteinExistence type="predicted"/>
<reference evidence="2 3" key="1">
    <citation type="submission" date="2015-12" db="EMBL/GenBank/DDBJ databases">
        <authorList>
            <person name="Shamseldin A."/>
            <person name="Moawad H."/>
            <person name="Abd El-Rahim W.M."/>
            <person name="Sadowsky M.J."/>
        </authorList>
    </citation>
    <scope>NUCLEOTIDE SEQUENCE [LARGE SCALE GENOMIC DNA]</scope>
    <source>
        <strain evidence="2 3">ZGT118</strain>
    </source>
</reference>
<dbReference type="Gene3D" id="3.40.250.10">
    <property type="entry name" value="Rhodanese-like domain"/>
    <property type="match status" value="1"/>
</dbReference>
<accession>A0A0X3TUS3</accession>
<dbReference type="CDD" id="cd01447">
    <property type="entry name" value="Polysulfide_ST"/>
    <property type="match status" value="1"/>
</dbReference>
<dbReference type="InterPro" id="IPR001763">
    <property type="entry name" value="Rhodanese-like_dom"/>
</dbReference>
<dbReference type="SUPFAM" id="SSF52821">
    <property type="entry name" value="Rhodanese/Cell cycle control phosphatase"/>
    <property type="match status" value="1"/>
</dbReference>
<dbReference type="GO" id="GO:0004792">
    <property type="term" value="F:thiosulfate-cyanide sulfurtransferase activity"/>
    <property type="evidence" value="ECO:0007669"/>
    <property type="project" value="TreeGrafter"/>
</dbReference>
<dbReference type="STRING" id="1685379.AVO45_11055"/>
<protein>
    <submittedName>
        <fullName evidence="2">Rhodanese</fullName>
    </submittedName>
</protein>
<dbReference type="AlphaFoldDB" id="A0A0X3TUS3"/>
<evidence type="ECO:0000313" key="2">
    <source>
        <dbReference type="EMBL" id="KUJ77010.1"/>
    </source>
</evidence>
<dbReference type="InterPro" id="IPR036873">
    <property type="entry name" value="Rhodanese-like_dom_sf"/>
</dbReference>
<name>A0A0X3TUS3_9RHOB</name>
<dbReference type="EMBL" id="LQBQ01000034">
    <property type="protein sequence ID" value="KUJ77010.1"/>
    <property type="molecule type" value="Genomic_DNA"/>
</dbReference>
<organism evidence="2 3">
    <name type="scientific">Ruegeria marisrubri</name>
    <dbReference type="NCBI Taxonomy" id="1685379"/>
    <lineage>
        <taxon>Bacteria</taxon>
        <taxon>Pseudomonadati</taxon>
        <taxon>Pseudomonadota</taxon>
        <taxon>Alphaproteobacteria</taxon>
        <taxon>Rhodobacterales</taxon>
        <taxon>Roseobacteraceae</taxon>
        <taxon>Ruegeria</taxon>
    </lineage>
</organism>
<dbReference type="PROSITE" id="PS50206">
    <property type="entry name" value="RHODANESE_3"/>
    <property type="match status" value="1"/>
</dbReference>
<gene>
    <name evidence="2" type="ORF">AVO45_11055</name>
</gene>